<dbReference type="PATRIC" id="fig|997883.3.peg.2078"/>
<dbReference type="AlphaFoldDB" id="A0A0E2AQC8"/>
<sequence length="292" mass="31711">MFLFALLLCTACTERTLEMREERVPIHLYTSIFTRAAIGDFDNTPIRIAYGSTSGHYTEYWDGVATGDEIVLTPERYYPTDGSTVYLCSYYPLVPLGGNGTLNYELDGSEDLMTASEISGSLTDPFTRIPSKELSHNHLLTQFIFKACKQNASGMAGRIYTIRVNEAFSSATLSLVTGEVEFNNPTGLSLSPNDKATPPGIEVPADGSTVVVGELLLPPFSAADGYTIDVETSFGTIRKLKLNADISETTEFEAGASHEVTLWFSDTDLGVLSVISTPWATVEVGGDQELEP</sequence>
<name>A0A0E2AQC8_BACFG</name>
<gene>
    <name evidence="1" type="ORF">HMPREF1056_01983</name>
</gene>
<comment type="caution">
    <text evidence="1">The sequence shown here is derived from an EMBL/GenBank/DDBJ whole genome shotgun (WGS) entry which is preliminary data.</text>
</comment>
<dbReference type="Proteomes" id="UP000003879">
    <property type="component" value="Unassembled WGS sequence"/>
</dbReference>
<accession>A0A0E2AQC8</accession>
<protein>
    <recommendedName>
        <fullName evidence="3">Fimbrillin family protein</fullName>
    </recommendedName>
</protein>
<evidence type="ECO:0000313" key="1">
    <source>
        <dbReference type="EMBL" id="EIY96095.1"/>
    </source>
</evidence>
<dbReference type="InterPro" id="IPR025049">
    <property type="entry name" value="Mfa-like_1"/>
</dbReference>
<proteinExistence type="predicted"/>
<evidence type="ECO:0008006" key="3">
    <source>
        <dbReference type="Google" id="ProtNLM"/>
    </source>
</evidence>
<dbReference type="CDD" id="cd13121">
    <property type="entry name" value="BF2867_like_C"/>
    <property type="match status" value="1"/>
</dbReference>
<dbReference type="Pfam" id="PF13149">
    <property type="entry name" value="Mfa_like_1"/>
    <property type="match status" value="1"/>
</dbReference>
<reference evidence="1 2" key="1">
    <citation type="submission" date="2012-02" db="EMBL/GenBank/DDBJ databases">
        <title>The Genome Sequence of Bacteroides fragilis CL07T12C05.</title>
        <authorList>
            <consortium name="The Broad Institute Genome Sequencing Platform"/>
            <person name="Earl A."/>
            <person name="Ward D."/>
            <person name="Feldgarden M."/>
            <person name="Gevers D."/>
            <person name="Zitomersky N.L."/>
            <person name="Coyne M.J."/>
            <person name="Comstock L.E."/>
            <person name="Young S.K."/>
            <person name="Zeng Q."/>
            <person name="Gargeya S."/>
            <person name="Fitzgerald M."/>
            <person name="Haas B."/>
            <person name="Abouelleil A."/>
            <person name="Alvarado L."/>
            <person name="Arachchi H.M."/>
            <person name="Berlin A."/>
            <person name="Chapman S.B."/>
            <person name="Gearin G."/>
            <person name="Goldberg J."/>
            <person name="Griggs A."/>
            <person name="Gujja S."/>
            <person name="Hansen M."/>
            <person name="Heiman D."/>
            <person name="Howarth C."/>
            <person name="Larimer J."/>
            <person name="Lui A."/>
            <person name="MacDonald P.J.P."/>
            <person name="McCowen C."/>
            <person name="Montmayeur A."/>
            <person name="Murphy C."/>
            <person name="Neiman D."/>
            <person name="Pearson M."/>
            <person name="Priest M."/>
            <person name="Roberts A."/>
            <person name="Saif S."/>
            <person name="Shea T."/>
            <person name="Sisk P."/>
            <person name="Stolte C."/>
            <person name="Sykes S."/>
            <person name="Wortman J."/>
            <person name="Nusbaum C."/>
            <person name="Birren B."/>
        </authorList>
    </citation>
    <scope>NUCLEOTIDE SEQUENCE [LARGE SCALE GENOMIC DNA]</scope>
    <source>
        <strain evidence="1 2">CL07T12C05</strain>
    </source>
</reference>
<dbReference type="HOGENOM" id="CLU_074802_0_0_10"/>
<dbReference type="Gene3D" id="2.60.40.2630">
    <property type="match status" value="1"/>
</dbReference>
<organism evidence="1 2">
    <name type="scientific">Bacteroides fragilis CL07T12C05</name>
    <dbReference type="NCBI Taxonomy" id="997883"/>
    <lineage>
        <taxon>Bacteria</taxon>
        <taxon>Pseudomonadati</taxon>
        <taxon>Bacteroidota</taxon>
        <taxon>Bacteroidia</taxon>
        <taxon>Bacteroidales</taxon>
        <taxon>Bacteroidaceae</taxon>
        <taxon>Bacteroides</taxon>
    </lineage>
</organism>
<evidence type="ECO:0000313" key="2">
    <source>
        <dbReference type="Proteomes" id="UP000003879"/>
    </source>
</evidence>
<dbReference type="EMBL" id="AGXN01000012">
    <property type="protein sequence ID" value="EIY96095.1"/>
    <property type="molecule type" value="Genomic_DNA"/>
</dbReference>